<dbReference type="InterPro" id="IPR005225">
    <property type="entry name" value="Small_GTP-bd"/>
</dbReference>
<proteinExistence type="inferred from homology"/>
<accession>A0A9W5TAK2</accession>
<dbReference type="PANTHER" id="PTHR43381">
    <property type="entry name" value="TRANSLATION INITIATION FACTOR IF-2-RELATED"/>
    <property type="match status" value="1"/>
</dbReference>
<dbReference type="InterPro" id="IPR015760">
    <property type="entry name" value="TIF_IF2"/>
</dbReference>
<dbReference type="Gene3D" id="3.40.50.300">
    <property type="entry name" value="P-loop containing nucleotide triphosphate hydrolases"/>
    <property type="match status" value="1"/>
</dbReference>
<feature type="region of interest" description="Disordered" evidence="6">
    <location>
        <begin position="139"/>
        <end position="158"/>
    </location>
</feature>
<evidence type="ECO:0000313" key="9">
    <source>
        <dbReference type="Proteomes" id="UP001057455"/>
    </source>
</evidence>
<dbReference type="Pfam" id="PF11987">
    <property type="entry name" value="IF-2"/>
    <property type="match status" value="1"/>
</dbReference>
<keyword evidence="9" id="KW-1185">Reference proteome</keyword>
<dbReference type="SUPFAM" id="SSF52156">
    <property type="entry name" value="Initiation factor IF2/eIF5b, domain 3"/>
    <property type="match status" value="1"/>
</dbReference>
<dbReference type="InterPro" id="IPR023115">
    <property type="entry name" value="TIF_IF2_dom3"/>
</dbReference>
<dbReference type="Gene3D" id="2.40.30.10">
    <property type="entry name" value="Translation factors"/>
    <property type="match status" value="2"/>
</dbReference>
<dbReference type="CDD" id="cd03692">
    <property type="entry name" value="mtIF2_IVc"/>
    <property type="match status" value="1"/>
</dbReference>
<comment type="caution">
    <text evidence="8">The sequence shown here is derived from an EMBL/GenBank/DDBJ whole genome shotgun (WGS) entry which is preliminary data.</text>
</comment>
<dbReference type="InterPro" id="IPR027417">
    <property type="entry name" value="P-loop_NTPase"/>
</dbReference>
<evidence type="ECO:0000256" key="6">
    <source>
        <dbReference type="SAM" id="MobiDB-lite"/>
    </source>
</evidence>
<dbReference type="OrthoDB" id="361630at2759"/>
<evidence type="ECO:0000256" key="3">
    <source>
        <dbReference type="ARBA" id="ARBA00022741"/>
    </source>
</evidence>
<evidence type="ECO:0000259" key="7">
    <source>
        <dbReference type="PROSITE" id="PS51722"/>
    </source>
</evidence>
<dbReference type="GO" id="GO:0005525">
    <property type="term" value="F:GTP binding"/>
    <property type="evidence" value="ECO:0007669"/>
    <property type="project" value="UniProtKB-KW"/>
</dbReference>
<dbReference type="PANTHER" id="PTHR43381:SF5">
    <property type="entry name" value="TR-TYPE G DOMAIN-CONTAINING PROTEIN"/>
    <property type="match status" value="1"/>
</dbReference>
<protein>
    <submittedName>
        <fullName evidence="8">Translation initiation factor IF-2</fullName>
    </submittedName>
</protein>
<organism evidence="8 9">
    <name type="scientific">Babesia ovis</name>
    <dbReference type="NCBI Taxonomy" id="5869"/>
    <lineage>
        <taxon>Eukaryota</taxon>
        <taxon>Sar</taxon>
        <taxon>Alveolata</taxon>
        <taxon>Apicomplexa</taxon>
        <taxon>Aconoidasida</taxon>
        <taxon>Piroplasmida</taxon>
        <taxon>Babesiidae</taxon>
        <taxon>Babesia</taxon>
    </lineage>
</organism>
<comment type="similarity">
    <text evidence="1">Belongs to the TRAFAC class translation factor GTPase superfamily. Classic translation factor GTPase family. IF-2 subfamily.</text>
</comment>
<dbReference type="AlphaFoldDB" id="A0A9W5TAK2"/>
<evidence type="ECO:0000256" key="5">
    <source>
        <dbReference type="ARBA" id="ARBA00023134"/>
    </source>
</evidence>
<dbReference type="SUPFAM" id="SSF50447">
    <property type="entry name" value="Translation proteins"/>
    <property type="match status" value="2"/>
</dbReference>
<dbReference type="Proteomes" id="UP001057455">
    <property type="component" value="Unassembled WGS sequence"/>
</dbReference>
<reference evidence="8" key="1">
    <citation type="submission" date="2019-12" db="EMBL/GenBank/DDBJ databases">
        <title>Genome sequence of Babesia ovis.</title>
        <authorList>
            <person name="Yamagishi J."/>
            <person name="Sevinc F."/>
            <person name="Xuan X."/>
        </authorList>
    </citation>
    <scope>NUCLEOTIDE SEQUENCE</scope>
    <source>
        <strain evidence="8">Selcuk</strain>
    </source>
</reference>
<feature type="domain" description="Tr-type G" evidence="7">
    <location>
        <begin position="532"/>
        <end position="703"/>
    </location>
</feature>
<dbReference type="Gene3D" id="3.40.50.10050">
    <property type="entry name" value="Translation initiation factor IF- 2, domain 3"/>
    <property type="match status" value="1"/>
</dbReference>
<evidence type="ECO:0000256" key="1">
    <source>
        <dbReference type="ARBA" id="ARBA00007733"/>
    </source>
</evidence>
<dbReference type="SUPFAM" id="SSF52540">
    <property type="entry name" value="P-loop containing nucleoside triphosphate hydrolases"/>
    <property type="match status" value="1"/>
</dbReference>
<name>A0A9W5TAK2_BABOV</name>
<dbReference type="FunFam" id="2.40.30.10:FF:000008">
    <property type="entry name" value="Translation initiation factor IF-2"/>
    <property type="match status" value="1"/>
</dbReference>
<keyword evidence="2 8" id="KW-0396">Initiation factor</keyword>
<dbReference type="NCBIfam" id="TIGR00231">
    <property type="entry name" value="small_GTP"/>
    <property type="match status" value="1"/>
</dbReference>
<sequence>MASDGLNWRQQRCYNGPFEQYDDGRVHQVNHIQPAGSDWSSSGRYYDSGFPQSGFNGMTPYNNGYGHVPLSNPGYQNYGYGAPGSTQYMMPEHGTYMRPMQAANHGVGVVPDGNYMWPSPPYQPQPGYGTPYPNLYSSSPHHVSPQTKYHAAPSGGVYGSEHLKGRTSGAMIKGRNGQKEQGIIEYFSSFRPFKNVTWMNDFTPDDEWPGGHKLKVGEPFFAIIRHWLTPLRAVVLSVDKMAECCMVTDNAPPEISTPTMRAHFKPERLVQVQLKWPQEYDDKGRPVVELYLQNEGRMSAYREDNLVWSIPLMIYRNQAIMRLDKSDDVALLYFCELCTNILDNKLYNFTDFIEKGDRIQLQLTRQPYIPYHFTYRAAIPWNSARRLEWANRFPMIKEVIAPCEYNKAFVKRAYDFHYKNTYGIEDNHQQQVFERPENDADEQLYSILPTPNSPVTISEFTRRIGGKLKDVLRFLLLKAQSPIDPNAQLTVNLAKSIYNFVAGRTEFNDIDDHMNERELELLKGKSEVVCLQRPPVVVLMGHINHGKTALFDMLTDTKNIEDEPGNITQSVRTFTTAGKCPMTLIDTPGHEVFDAMRRCGAAIADIAIIAIDAIEGLKEQSNECIRLCKSLNIPFIIAATKCDLPGANQRTEELALNLSDEGVIIESLGGDTQFLQVSAKQDIDNSKEAIMNAIILQSAATDDRVVAESPGIIGRGFVLESGKSQRSSPYCLAIIKQGSMSKGGLLVSGKAIAKIKTLKTPDGKRVTTAKPSQAVFVDGFEDDVLPIPGDPFVIYENENDARLLSEQQLQDDLNNKVALELQRKITESINVLNEESAEDQSVKYVTVVIKGGTQGALDAVKRSISALKVEGMSTIGFYEIVSGTVGPICKSDIIDAHESKAVILGLDSPLKSDAKAEAKRLGVAVMTSDVIYDLMDQATESLRKNLGERPLTELYGTARVLKVFDAIKNAKAAGCVVARGRIPKDSAIRVVRQGKPVFAGKLASLRHTTDSIEEAVESQSCGMIFEGWNGVKVDDIIEAYEP</sequence>
<dbReference type="EMBL" id="BLIY01000017">
    <property type="protein sequence ID" value="GFE54619.1"/>
    <property type="molecule type" value="Genomic_DNA"/>
</dbReference>
<dbReference type="InterPro" id="IPR000795">
    <property type="entry name" value="T_Tr_GTP-bd_dom"/>
</dbReference>
<keyword evidence="4" id="KW-0648">Protein biosynthesis</keyword>
<dbReference type="Pfam" id="PF00009">
    <property type="entry name" value="GTP_EFTU"/>
    <property type="match status" value="1"/>
</dbReference>
<dbReference type="InterPro" id="IPR036925">
    <property type="entry name" value="TIF_IF2_dom3_sf"/>
</dbReference>
<dbReference type="InterPro" id="IPR009000">
    <property type="entry name" value="Transl_B-barrel_sf"/>
</dbReference>
<dbReference type="GO" id="GO:0005737">
    <property type="term" value="C:cytoplasm"/>
    <property type="evidence" value="ECO:0007669"/>
    <property type="project" value="TreeGrafter"/>
</dbReference>
<gene>
    <name evidence="8" type="ORF">BaOVIS_020230</name>
</gene>
<keyword evidence="5" id="KW-0342">GTP-binding</keyword>
<dbReference type="GO" id="GO:0003743">
    <property type="term" value="F:translation initiation factor activity"/>
    <property type="evidence" value="ECO:0007669"/>
    <property type="project" value="UniProtKB-KW"/>
</dbReference>
<dbReference type="PROSITE" id="PS51722">
    <property type="entry name" value="G_TR_2"/>
    <property type="match status" value="1"/>
</dbReference>
<evidence type="ECO:0000313" key="8">
    <source>
        <dbReference type="EMBL" id="GFE54619.1"/>
    </source>
</evidence>
<keyword evidence="3" id="KW-0547">Nucleotide-binding</keyword>
<evidence type="ECO:0000256" key="4">
    <source>
        <dbReference type="ARBA" id="ARBA00022917"/>
    </source>
</evidence>
<evidence type="ECO:0000256" key="2">
    <source>
        <dbReference type="ARBA" id="ARBA00022540"/>
    </source>
</evidence>
<dbReference type="GO" id="GO:0003924">
    <property type="term" value="F:GTPase activity"/>
    <property type="evidence" value="ECO:0007669"/>
    <property type="project" value="InterPro"/>
</dbReference>